<feature type="transmembrane region" description="Helical" evidence="6">
    <location>
        <begin position="47"/>
        <end position="69"/>
    </location>
</feature>
<proteinExistence type="predicted"/>
<name>A0A414INF6_BACUN</name>
<feature type="transmembrane region" description="Helical" evidence="6">
    <location>
        <begin position="12"/>
        <end position="35"/>
    </location>
</feature>
<evidence type="ECO:0000256" key="2">
    <source>
        <dbReference type="ARBA" id="ARBA00022475"/>
    </source>
</evidence>
<dbReference type="InterPro" id="IPR050833">
    <property type="entry name" value="Poly_Biosynth_Transport"/>
</dbReference>
<feature type="transmembrane region" description="Helical" evidence="6">
    <location>
        <begin position="382"/>
        <end position="402"/>
    </location>
</feature>
<feature type="transmembrane region" description="Helical" evidence="6">
    <location>
        <begin position="250"/>
        <end position="271"/>
    </location>
</feature>
<dbReference type="AlphaFoldDB" id="A0A414INF6"/>
<keyword evidence="2" id="KW-1003">Cell membrane</keyword>
<evidence type="ECO:0000256" key="3">
    <source>
        <dbReference type="ARBA" id="ARBA00022692"/>
    </source>
</evidence>
<dbReference type="Pfam" id="PF01943">
    <property type="entry name" value="Polysacc_synt"/>
    <property type="match status" value="1"/>
</dbReference>
<evidence type="ECO:0000313" key="7">
    <source>
        <dbReference type="EMBL" id="RHE25902.1"/>
    </source>
</evidence>
<dbReference type="GO" id="GO:0005886">
    <property type="term" value="C:plasma membrane"/>
    <property type="evidence" value="ECO:0007669"/>
    <property type="project" value="UniProtKB-SubCell"/>
</dbReference>
<keyword evidence="5 6" id="KW-0472">Membrane</keyword>
<feature type="transmembrane region" description="Helical" evidence="6">
    <location>
        <begin position="291"/>
        <end position="314"/>
    </location>
</feature>
<dbReference type="PANTHER" id="PTHR30250">
    <property type="entry name" value="PST FAMILY PREDICTED COLANIC ACID TRANSPORTER"/>
    <property type="match status" value="1"/>
</dbReference>
<sequence length="472" mass="54375">MNKYKRLGKNSLLVFIGSIGSKLLAILMLPFYTAWLSVENYGDIDLVGTYVSLIMGVVTLCITDAIFRFPQGKSIDKQRTFFSSGLTVVSLSLILFGAVYYYLLKYVEDIQWGVFGSYAGYIYVLLIFSFLQLYLQQFSRSIDRMSVFVVSGIILTFVTAISSLLLVPKWGVDGYIISQLTGFIISSLYTVVSIHIHTYLSYKSISISTIKEMLSYSIPMIPNATLWWILGTSNRLFLEYYHSTDFVGIFAVSNRFPSIITMVFNTFFLSWQISVLEEFKKPDFRLFYNRILRLCFVLLLLVGFFLCLSSYWLIKFFADESYLDAWRYIPFLGLAAVFSSLSTFVGTMFMATKNTRYFLTTSLWGGFVCLGMNFLLIPRYGIMGATVSLLIAHFVILYLRTMKSDKFVCLDGKYDYLLQIVFLLGTAVSILFLDTWFLRVLSFLLFFSLFLVWNRNFIKESKNKIDFVINNR</sequence>
<accession>A0A414INF6</accession>
<evidence type="ECO:0000256" key="1">
    <source>
        <dbReference type="ARBA" id="ARBA00004651"/>
    </source>
</evidence>
<evidence type="ECO:0000256" key="4">
    <source>
        <dbReference type="ARBA" id="ARBA00022989"/>
    </source>
</evidence>
<dbReference type="RefSeq" id="WP_118132100.1">
    <property type="nucleotide sequence ID" value="NZ_CAXTXF010000042.1"/>
</dbReference>
<evidence type="ECO:0000256" key="5">
    <source>
        <dbReference type="ARBA" id="ARBA00023136"/>
    </source>
</evidence>
<evidence type="ECO:0000313" key="8">
    <source>
        <dbReference type="Proteomes" id="UP000283601"/>
    </source>
</evidence>
<dbReference type="InterPro" id="IPR002797">
    <property type="entry name" value="Polysacc_synth"/>
</dbReference>
<protein>
    <submittedName>
        <fullName evidence="7">Polysaccharide biosynthesis protein</fullName>
    </submittedName>
</protein>
<comment type="subcellular location">
    <subcellularLocation>
        <location evidence="1">Cell membrane</location>
        <topology evidence="1">Multi-pass membrane protein</topology>
    </subcellularLocation>
</comment>
<keyword evidence="4 6" id="KW-1133">Transmembrane helix</keyword>
<feature type="transmembrane region" description="Helical" evidence="6">
    <location>
        <begin position="357"/>
        <end position="376"/>
    </location>
</feature>
<reference evidence="7 8" key="1">
    <citation type="submission" date="2018-08" db="EMBL/GenBank/DDBJ databases">
        <title>A genome reference for cultivated species of the human gut microbiota.</title>
        <authorList>
            <person name="Zou Y."/>
            <person name="Xue W."/>
            <person name="Luo G."/>
        </authorList>
    </citation>
    <scope>NUCLEOTIDE SEQUENCE [LARGE SCALE GENOMIC DNA]</scope>
    <source>
        <strain evidence="7 8">AM29-12AC</strain>
    </source>
</reference>
<comment type="caution">
    <text evidence="7">The sequence shown here is derived from an EMBL/GenBank/DDBJ whole genome shotgun (WGS) entry which is preliminary data.</text>
</comment>
<dbReference type="EMBL" id="QSJZ01000001">
    <property type="protein sequence ID" value="RHE25902.1"/>
    <property type="molecule type" value="Genomic_DNA"/>
</dbReference>
<feature type="transmembrane region" description="Helical" evidence="6">
    <location>
        <begin position="213"/>
        <end position="230"/>
    </location>
</feature>
<feature type="transmembrane region" description="Helical" evidence="6">
    <location>
        <begin position="414"/>
        <end position="430"/>
    </location>
</feature>
<feature type="transmembrane region" description="Helical" evidence="6">
    <location>
        <begin position="147"/>
        <end position="168"/>
    </location>
</feature>
<dbReference type="Proteomes" id="UP000283601">
    <property type="component" value="Unassembled WGS sequence"/>
</dbReference>
<organism evidence="7 8">
    <name type="scientific">Bacteroides uniformis</name>
    <dbReference type="NCBI Taxonomy" id="820"/>
    <lineage>
        <taxon>Bacteria</taxon>
        <taxon>Pseudomonadati</taxon>
        <taxon>Bacteroidota</taxon>
        <taxon>Bacteroidia</taxon>
        <taxon>Bacteroidales</taxon>
        <taxon>Bacteroidaceae</taxon>
        <taxon>Bacteroides</taxon>
    </lineage>
</organism>
<gene>
    <name evidence="7" type="ORF">DW758_02235</name>
</gene>
<feature type="transmembrane region" description="Helical" evidence="6">
    <location>
        <begin position="326"/>
        <end position="345"/>
    </location>
</feature>
<keyword evidence="3 6" id="KW-0812">Transmembrane</keyword>
<evidence type="ECO:0000256" key="6">
    <source>
        <dbReference type="SAM" id="Phobius"/>
    </source>
</evidence>
<feature type="transmembrane region" description="Helical" evidence="6">
    <location>
        <begin position="115"/>
        <end position="135"/>
    </location>
</feature>
<feature type="transmembrane region" description="Helical" evidence="6">
    <location>
        <begin position="174"/>
        <end position="192"/>
    </location>
</feature>
<dbReference type="PANTHER" id="PTHR30250:SF11">
    <property type="entry name" value="O-ANTIGEN TRANSPORTER-RELATED"/>
    <property type="match status" value="1"/>
</dbReference>
<feature type="transmembrane region" description="Helical" evidence="6">
    <location>
        <begin position="436"/>
        <end position="454"/>
    </location>
</feature>
<feature type="transmembrane region" description="Helical" evidence="6">
    <location>
        <begin position="81"/>
        <end position="103"/>
    </location>
</feature>